<feature type="transmembrane region" description="Helical" evidence="8">
    <location>
        <begin position="76"/>
        <end position="96"/>
    </location>
</feature>
<evidence type="ECO:0000256" key="8">
    <source>
        <dbReference type="SAM" id="Phobius"/>
    </source>
</evidence>
<keyword evidence="7 8" id="KW-0472">Membrane</keyword>
<keyword evidence="11" id="KW-1185">Reference proteome</keyword>
<dbReference type="OrthoDB" id="369870at2"/>
<dbReference type="InterPro" id="IPR004626">
    <property type="entry name" value="RarD"/>
</dbReference>
<dbReference type="eggNOG" id="COG2962">
    <property type="taxonomic scope" value="Bacteria"/>
</dbReference>
<proteinExistence type="inferred from homology"/>
<feature type="transmembrane region" description="Helical" evidence="8">
    <location>
        <begin position="43"/>
        <end position="64"/>
    </location>
</feature>
<organism evidence="10 11">
    <name type="scientific">Opitutus terrae (strain DSM 11246 / JCM 15787 / PB90-1)</name>
    <dbReference type="NCBI Taxonomy" id="452637"/>
    <lineage>
        <taxon>Bacteria</taxon>
        <taxon>Pseudomonadati</taxon>
        <taxon>Verrucomicrobiota</taxon>
        <taxon>Opitutia</taxon>
        <taxon>Opitutales</taxon>
        <taxon>Opitutaceae</taxon>
        <taxon>Opitutus</taxon>
    </lineage>
</organism>
<evidence type="ECO:0000256" key="2">
    <source>
        <dbReference type="ARBA" id="ARBA00007362"/>
    </source>
</evidence>
<dbReference type="NCBIfam" id="TIGR00688">
    <property type="entry name" value="rarD"/>
    <property type="match status" value="1"/>
</dbReference>
<feature type="transmembrane region" description="Helical" evidence="8">
    <location>
        <begin position="12"/>
        <end position="31"/>
    </location>
</feature>
<sequence>MPTPDDLSAPARGALAAALAYLAWGLFPLYWTQLGAINALELIAHRHLSSLVFVLAIMAVGPGWSEFLAALRSGTALRWHLASGLLLTANWLVFVWGVNHGYVLESSLGYFLVPLVNVAFGRFLLHEHLRRLQWLAIACASLGVLLLLLRAGRLPWIALALAATFGFYGLLRKRSPLGPLVGLGVETLLLAPLALAFVVWQQHSGAGALGRVSVGTHVLLLSAGVVTAVPLLLFAYGARRIRFSTLGLLQYIGPTVQFALGAWFYREPFSPERAAAFGFIWAGLALYTVDNLWNQPRLTAA</sequence>
<evidence type="ECO:0000256" key="4">
    <source>
        <dbReference type="ARBA" id="ARBA00022475"/>
    </source>
</evidence>
<dbReference type="RefSeq" id="WP_012373766.1">
    <property type="nucleotide sequence ID" value="NC_010571.1"/>
</dbReference>
<dbReference type="Pfam" id="PF00892">
    <property type="entry name" value="EamA"/>
    <property type="match status" value="2"/>
</dbReference>
<keyword evidence="6 8" id="KW-1133">Transmembrane helix</keyword>
<dbReference type="EMBL" id="CP001032">
    <property type="protein sequence ID" value="ACB74228.1"/>
    <property type="molecule type" value="Genomic_DNA"/>
</dbReference>
<evidence type="ECO:0000259" key="9">
    <source>
        <dbReference type="Pfam" id="PF00892"/>
    </source>
</evidence>
<keyword evidence="4" id="KW-1003">Cell membrane</keyword>
<protein>
    <submittedName>
        <fullName evidence="10">RarD protein, DMT superfamily transporter</fullName>
    </submittedName>
</protein>
<keyword evidence="5 8" id="KW-0812">Transmembrane</keyword>
<feature type="domain" description="EamA" evidence="9">
    <location>
        <begin position="12"/>
        <end position="148"/>
    </location>
</feature>
<evidence type="ECO:0000256" key="5">
    <source>
        <dbReference type="ARBA" id="ARBA00022692"/>
    </source>
</evidence>
<dbReference type="AlphaFoldDB" id="B1ZWV4"/>
<evidence type="ECO:0000256" key="6">
    <source>
        <dbReference type="ARBA" id="ARBA00022989"/>
    </source>
</evidence>
<dbReference type="STRING" id="452637.Oter_0940"/>
<keyword evidence="3" id="KW-0813">Transport</keyword>
<comment type="similarity">
    <text evidence="2">Belongs to the EamA transporter family.</text>
</comment>
<dbReference type="SUPFAM" id="SSF103481">
    <property type="entry name" value="Multidrug resistance efflux transporter EmrE"/>
    <property type="match status" value="2"/>
</dbReference>
<gene>
    <name evidence="10" type="ordered locus">Oter_0940</name>
</gene>
<comment type="subcellular location">
    <subcellularLocation>
        <location evidence="1">Cell membrane</location>
        <topology evidence="1">Multi-pass membrane protein</topology>
    </subcellularLocation>
</comment>
<dbReference type="GO" id="GO:0005886">
    <property type="term" value="C:plasma membrane"/>
    <property type="evidence" value="ECO:0007669"/>
    <property type="project" value="UniProtKB-SubCell"/>
</dbReference>
<feature type="transmembrane region" description="Helical" evidence="8">
    <location>
        <begin position="132"/>
        <end position="148"/>
    </location>
</feature>
<dbReference type="InterPro" id="IPR000620">
    <property type="entry name" value="EamA_dom"/>
</dbReference>
<dbReference type="Proteomes" id="UP000007013">
    <property type="component" value="Chromosome"/>
</dbReference>
<name>B1ZWV4_OPITP</name>
<dbReference type="InterPro" id="IPR037185">
    <property type="entry name" value="EmrE-like"/>
</dbReference>
<dbReference type="HOGENOM" id="CLU_054508_1_0_0"/>
<accession>B1ZWV4</accession>
<feature type="transmembrane region" description="Helical" evidence="8">
    <location>
        <begin position="180"/>
        <end position="200"/>
    </location>
</feature>
<evidence type="ECO:0000256" key="3">
    <source>
        <dbReference type="ARBA" id="ARBA00022448"/>
    </source>
</evidence>
<evidence type="ECO:0000256" key="7">
    <source>
        <dbReference type="ARBA" id="ARBA00023136"/>
    </source>
</evidence>
<dbReference type="PANTHER" id="PTHR22911">
    <property type="entry name" value="ACYL-MALONYL CONDENSING ENZYME-RELATED"/>
    <property type="match status" value="1"/>
</dbReference>
<feature type="domain" description="EamA" evidence="9">
    <location>
        <begin position="157"/>
        <end position="287"/>
    </location>
</feature>
<dbReference type="KEGG" id="ote:Oter_0940"/>
<dbReference type="PANTHER" id="PTHR22911:SF137">
    <property type="entry name" value="SOLUTE CARRIER FAMILY 35 MEMBER G2-RELATED"/>
    <property type="match status" value="1"/>
</dbReference>
<evidence type="ECO:0000313" key="11">
    <source>
        <dbReference type="Proteomes" id="UP000007013"/>
    </source>
</evidence>
<feature type="transmembrane region" description="Helical" evidence="8">
    <location>
        <begin position="271"/>
        <end position="289"/>
    </location>
</feature>
<feature type="transmembrane region" description="Helical" evidence="8">
    <location>
        <begin position="108"/>
        <end position="125"/>
    </location>
</feature>
<feature type="transmembrane region" description="Helical" evidence="8">
    <location>
        <begin position="212"/>
        <end position="236"/>
    </location>
</feature>
<evidence type="ECO:0000256" key="1">
    <source>
        <dbReference type="ARBA" id="ARBA00004651"/>
    </source>
</evidence>
<evidence type="ECO:0000313" key="10">
    <source>
        <dbReference type="EMBL" id="ACB74228.1"/>
    </source>
</evidence>
<reference evidence="10 11" key="1">
    <citation type="journal article" date="2011" name="J. Bacteriol.">
        <title>Genome sequence of the verrucomicrobium Opitutus terrae PB90-1, an abundant inhabitant of rice paddy soil ecosystems.</title>
        <authorList>
            <person name="van Passel M.W."/>
            <person name="Kant R."/>
            <person name="Palva A."/>
            <person name="Copeland A."/>
            <person name="Lucas S."/>
            <person name="Lapidus A."/>
            <person name="Glavina del Rio T."/>
            <person name="Pitluck S."/>
            <person name="Goltsman E."/>
            <person name="Clum A."/>
            <person name="Sun H."/>
            <person name="Schmutz J."/>
            <person name="Larimer F.W."/>
            <person name="Land M.L."/>
            <person name="Hauser L."/>
            <person name="Kyrpides N."/>
            <person name="Mikhailova N."/>
            <person name="Richardson P.P."/>
            <person name="Janssen P.H."/>
            <person name="de Vos W.M."/>
            <person name="Smidt H."/>
        </authorList>
    </citation>
    <scope>NUCLEOTIDE SEQUENCE [LARGE SCALE GENOMIC DNA]</scope>
    <source>
        <strain evidence="11">DSM 11246 / JCM 15787 / PB90-1</strain>
    </source>
</reference>
<feature type="transmembrane region" description="Helical" evidence="8">
    <location>
        <begin position="248"/>
        <end position="265"/>
    </location>
</feature>
<feature type="transmembrane region" description="Helical" evidence="8">
    <location>
        <begin position="154"/>
        <end position="171"/>
    </location>
</feature>